<dbReference type="EMBL" id="JAVRRD010000036">
    <property type="protein sequence ID" value="KAK5045526.1"/>
    <property type="molecule type" value="Genomic_DNA"/>
</dbReference>
<feature type="signal peptide" evidence="2">
    <location>
        <begin position="1"/>
        <end position="20"/>
    </location>
</feature>
<dbReference type="RefSeq" id="XP_064701150.1">
    <property type="nucleotide sequence ID" value="XM_064852686.1"/>
</dbReference>
<dbReference type="Proteomes" id="UP001358417">
    <property type="component" value="Unassembled WGS sequence"/>
</dbReference>
<sequence length="367" mass="39425">MVISAILLAAVSLFPTKTIAQTDITPSSAVTFTASGTGASPGSTDSSPSSSSGSNHLGVVGETFQQAALLDQICNAAKFGPVDFGSLGLKGEDVWAQLGLDQTLLTYFRTHDLSNWVDFFYGFSVEAKLGPGDPSRLVCNNPEDSCDPSLDCSVYDTKQAAIVSWAIKSLHDIISAEAAAYDDALTFLTNNDNAVAKSLFGDVAFGPDVNEGANDPLFVLKSIIDSVTNYLPLFRPVKFLAEGVLKVLKTVRKVVQANTDFQIGDQPDVDAGPFVDSVRSTFTNTRAELRSQMGRWMGTGTITSDVHSSPEDTLSFLGSGSVLNSFHRSIPDMRVEAQDNILQQLVSALYEIPFPLRFWTITVTDVK</sequence>
<evidence type="ECO:0000313" key="3">
    <source>
        <dbReference type="EMBL" id="KAK5045526.1"/>
    </source>
</evidence>
<feature type="compositionally biased region" description="Low complexity" evidence="1">
    <location>
        <begin position="35"/>
        <end position="54"/>
    </location>
</feature>
<proteinExistence type="predicted"/>
<keyword evidence="2" id="KW-0732">Signal</keyword>
<evidence type="ECO:0000313" key="4">
    <source>
        <dbReference type="Proteomes" id="UP001358417"/>
    </source>
</evidence>
<keyword evidence="4" id="KW-1185">Reference proteome</keyword>
<evidence type="ECO:0000256" key="2">
    <source>
        <dbReference type="SAM" id="SignalP"/>
    </source>
</evidence>
<feature type="chain" id="PRO_5043429431" evidence="2">
    <location>
        <begin position="21"/>
        <end position="367"/>
    </location>
</feature>
<dbReference type="GeneID" id="89977305"/>
<name>A0AAV9MVN6_9EURO</name>
<feature type="region of interest" description="Disordered" evidence="1">
    <location>
        <begin position="35"/>
        <end position="55"/>
    </location>
</feature>
<reference evidence="3 4" key="1">
    <citation type="submission" date="2023-08" db="EMBL/GenBank/DDBJ databases">
        <title>Black Yeasts Isolated from many extreme environments.</title>
        <authorList>
            <person name="Coleine C."/>
            <person name="Stajich J.E."/>
            <person name="Selbmann L."/>
        </authorList>
    </citation>
    <scope>NUCLEOTIDE SEQUENCE [LARGE SCALE GENOMIC DNA]</scope>
    <source>
        <strain evidence="3 4">CCFEE 5792</strain>
    </source>
</reference>
<evidence type="ECO:0000256" key="1">
    <source>
        <dbReference type="SAM" id="MobiDB-lite"/>
    </source>
</evidence>
<gene>
    <name evidence="3" type="ORF">LTR84_009144</name>
</gene>
<dbReference type="AlphaFoldDB" id="A0AAV9MVN6"/>
<organism evidence="3 4">
    <name type="scientific">Exophiala bonariae</name>
    <dbReference type="NCBI Taxonomy" id="1690606"/>
    <lineage>
        <taxon>Eukaryota</taxon>
        <taxon>Fungi</taxon>
        <taxon>Dikarya</taxon>
        <taxon>Ascomycota</taxon>
        <taxon>Pezizomycotina</taxon>
        <taxon>Eurotiomycetes</taxon>
        <taxon>Chaetothyriomycetidae</taxon>
        <taxon>Chaetothyriales</taxon>
        <taxon>Herpotrichiellaceae</taxon>
        <taxon>Exophiala</taxon>
    </lineage>
</organism>
<protein>
    <submittedName>
        <fullName evidence="3">Uncharacterized protein</fullName>
    </submittedName>
</protein>
<comment type="caution">
    <text evidence="3">The sequence shown here is derived from an EMBL/GenBank/DDBJ whole genome shotgun (WGS) entry which is preliminary data.</text>
</comment>
<accession>A0AAV9MVN6</accession>